<dbReference type="eggNOG" id="COG3047">
    <property type="taxonomic scope" value="Bacteria"/>
</dbReference>
<gene>
    <name evidence="2" type="ORF">GZ78_11915</name>
</gene>
<name>A0A081NIF7_9GAMM</name>
<feature type="chain" id="PRO_5001760840" evidence="1">
    <location>
        <begin position="24"/>
        <end position="223"/>
    </location>
</feature>
<dbReference type="AlphaFoldDB" id="A0A081NIF7"/>
<dbReference type="GO" id="GO:0055085">
    <property type="term" value="P:transmembrane transport"/>
    <property type="evidence" value="ECO:0007669"/>
    <property type="project" value="TreeGrafter"/>
</dbReference>
<evidence type="ECO:0000313" key="3">
    <source>
        <dbReference type="Proteomes" id="UP000028073"/>
    </source>
</evidence>
<dbReference type="STRING" id="1137799.GZ78_11915"/>
<accession>A0A081NIF7</accession>
<protein>
    <submittedName>
        <fullName evidence="2">Membrane protein</fullName>
    </submittedName>
</protein>
<dbReference type="SUPFAM" id="SSF56925">
    <property type="entry name" value="OMPA-like"/>
    <property type="match status" value="1"/>
</dbReference>
<keyword evidence="1" id="KW-0732">Signal</keyword>
<dbReference type="GO" id="GO:0019867">
    <property type="term" value="C:outer membrane"/>
    <property type="evidence" value="ECO:0007669"/>
    <property type="project" value="InterPro"/>
</dbReference>
<dbReference type="Pfam" id="PF03922">
    <property type="entry name" value="OmpW"/>
    <property type="match status" value="1"/>
</dbReference>
<keyword evidence="3" id="KW-1185">Reference proteome</keyword>
<organism evidence="2 3">
    <name type="scientific">Endozoicomonas numazuensis</name>
    <dbReference type="NCBI Taxonomy" id="1137799"/>
    <lineage>
        <taxon>Bacteria</taxon>
        <taxon>Pseudomonadati</taxon>
        <taxon>Pseudomonadota</taxon>
        <taxon>Gammaproteobacteria</taxon>
        <taxon>Oceanospirillales</taxon>
        <taxon>Endozoicomonadaceae</taxon>
        <taxon>Endozoicomonas</taxon>
    </lineage>
</organism>
<dbReference type="InterPro" id="IPR011250">
    <property type="entry name" value="OMP/PagP_B-barrel"/>
</dbReference>
<proteinExistence type="predicted"/>
<dbReference type="Gene3D" id="2.40.160.20">
    <property type="match status" value="1"/>
</dbReference>
<evidence type="ECO:0000256" key="1">
    <source>
        <dbReference type="SAM" id="SignalP"/>
    </source>
</evidence>
<reference evidence="2 3" key="1">
    <citation type="submission" date="2014-06" db="EMBL/GenBank/DDBJ databases">
        <title>Whole Genome Sequences of Three Symbiotic Endozoicomonas Bacteria.</title>
        <authorList>
            <person name="Neave M.J."/>
            <person name="Apprill A."/>
            <person name="Voolstra C.R."/>
        </authorList>
    </citation>
    <scope>NUCLEOTIDE SEQUENCE [LARGE SCALE GENOMIC DNA]</scope>
    <source>
        <strain evidence="2 3">DSM 25634</strain>
    </source>
</reference>
<sequence length="223" mass="24213">MNRNVLSLAIAAAVAVSATSAQAYEAGDFIFRGGIASVQTDVDSGGLKTNGVEDKNATVDVDNDTQLGLSFTYMLSDKFGVELLAATPFQHTLTGKGNLAALGDIAEVKHLPPTVSLQYYPMDKNSKFQPYLGLGLNYTVFFSEDFKGAAGDSFRDLELDSSMGLSGQLGFDYRLNENWAINAAVWYMDINTTAKFKDSDGNRYKLDAELDPLVYMAGVSYKF</sequence>
<dbReference type="RefSeq" id="WP_034835373.1">
    <property type="nucleotide sequence ID" value="NZ_JOKH01000002.1"/>
</dbReference>
<dbReference type="Proteomes" id="UP000028073">
    <property type="component" value="Unassembled WGS sequence"/>
</dbReference>
<feature type="signal peptide" evidence="1">
    <location>
        <begin position="1"/>
        <end position="23"/>
    </location>
</feature>
<dbReference type="EMBL" id="JOKH01000002">
    <property type="protein sequence ID" value="KEQ18230.1"/>
    <property type="molecule type" value="Genomic_DNA"/>
</dbReference>
<dbReference type="PANTHER" id="PTHR36920">
    <property type="match status" value="1"/>
</dbReference>
<dbReference type="OrthoDB" id="9807574at2"/>
<evidence type="ECO:0000313" key="2">
    <source>
        <dbReference type="EMBL" id="KEQ18230.1"/>
    </source>
</evidence>
<comment type="caution">
    <text evidence="2">The sequence shown here is derived from an EMBL/GenBank/DDBJ whole genome shotgun (WGS) entry which is preliminary data.</text>
</comment>
<dbReference type="PANTHER" id="PTHR36920:SF1">
    <property type="entry name" value="OUTER MEMBRANE PROTEIN W"/>
    <property type="match status" value="1"/>
</dbReference>
<dbReference type="InterPro" id="IPR005618">
    <property type="entry name" value="OMPW"/>
</dbReference>